<dbReference type="AlphaFoldDB" id="A0A5K3G1H6"/>
<organism evidence="1">
    <name type="scientific">Mesocestoides corti</name>
    <name type="common">Flatworm</name>
    <dbReference type="NCBI Taxonomy" id="53468"/>
    <lineage>
        <taxon>Eukaryota</taxon>
        <taxon>Metazoa</taxon>
        <taxon>Spiralia</taxon>
        <taxon>Lophotrochozoa</taxon>
        <taxon>Platyhelminthes</taxon>
        <taxon>Cestoda</taxon>
        <taxon>Eucestoda</taxon>
        <taxon>Cyclophyllidea</taxon>
        <taxon>Mesocestoididae</taxon>
        <taxon>Mesocestoides</taxon>
    </lineage>
</organism>
<dbReference type="WBParaSite" id="MCU_014212-RA">
    <property type="protein sequence ID" value="MCU_014212-RA"/>
    <property type="gene ID" value="MCU_014212"/>
</dbReference>
<proteinExistence type="predicted"/>
<accession>A0A5K3G1H6</accession>
<protein>
    <submittedName>
        <fullName evidence="1">Tick transposon</fullName>
    </submittedName>
</protein>
<name>A0A5K3G1H6_MESCO</name>
<reference evidence="1" key="1">
    <citation type="submission" date="2019-11" db="UniProtKB">
        <authorList>
            <consortium name="WormBaseParasite"/>
        </authorList>
    </citation>
    <scope>IDENTIFICATION</scope>
</reference>
<sequence>KPDPHARRRSLYTPSQTCLPLFGCLSSSHAIGTQKFRGLAETIVVEYVCALNRCQCTFRTHGIVRKRIRQNEFSLIKDETRNTALNLVSPYRENRGFIYVSSVLPVLPLVRPASLQWRQENS</sequence>
<evidence type="ECO:0000313" key="1">
    <source>
        <dbReference type="WBParaSite" id="MCU_014212-RA"/>
    </source>
</evidence>